<name>A0A1W2DK78_9SPHI</name>
<dbReference type="EMBL" id="FWXT01000003">
    <property type="protein sequence ID" value="SMC97869.1"/>
    <property type="molecule type" value="Genomic_DNA"/>
</dbReference>
<evidence type="ECO:0000256" key="2">
    <source>
        <dbReference type="ARBA" id="ARBA00007375"/>
    </source>
</evidence>
<dbReference type="GO" id="GO:0016787">
    <property type="term" value="F:hydrolase activity"/>
    <property type="evidence" value="ECO:0007669"/>
    <property type="project" value="TreeGrafter"/>
</dbReference>
<feature type="transmembrane region" description="Helical" evidence="6">
    <location>
        <begin position="59"/>
        <end position="78"/>
    </location>
</feature>
<keyword evidence="3 6" id="KW-0812">Transmembrane</keyword>
<keyword evidence="4 6" id="KW-1133">Transmembrane helix</keyword>
<accession>A0A1W2DK78</accession>
<dbReference type="OrthoDB" id="5651790at2"/>
<comment type="subcellular location">
    <subcellularLocation>
        <location evidence="1">Membrane</location>
        <topology evidence="1">Multi-pass membrane protein</topology>
    </subcellularLocation>
</comment>
<evidence type="ECO:0000256" key="5">
    <source>
        <dbReference type="ARBA" id="ARBA00023136"/>
    </source>
</evidence>
<organism evidence="7 8">
    <name type="scientific">Pedobacter africanus</name>
    <dbReference type="NCBI Taxonomy" id="151894"/>
    <lineage>
        <taxon>Bacteria</taxon>
        <taxon>Pseudomonadati</taxon>
        <taxon>Bacteroidota</taxon>
        <taxon>Sphingobacteriia</taxon>
        <taxon>Sphingobacteriales</taxon>
        <taxon>Sphingobacteriaceae</taxon>
        <taxon>Pedobacter</taxon>
    </lineage>
</organism>
<evidence type="ECO:0000256" key="4">
    <source>
        <dbReference type="ARBA" id="ARBA00022989"/>
    </source>
</evidence>
<keyword evidence="5 6" id="KW-0472">Membrane</keyword>
<keyword evidence="8" id="KW-1185">Reference proteome</keyword>
<feature type="transmembrane region" description="Helical" evidence="6">
    <location>
        <begin position="84"/>
        <end position="104"/>
    </location>
</feature>
<dbReference type="PANTHER" id="PTHR31885:SF6">
    <property type="entry name" value="GH04784P"/>
    <property type="match status" value="1"/>
</dbReference>
<dbReference type="GO" id="GO:0016020">
    <property type="term" value="C:membrane"/>
    <property type="evidence" value="ECO:0007669"/>
    <property type="project" value="UniProtKB-SubCell"/>
</dbReference>
<dbReference type="PANTHER" id="PTHR31885">
    <property type="entry name" value="GH04784P"/>
    <property type="match status" value="1"/>
</dbReference>
<dbReference type="InterPro" id="IPR012506">
    <property type="entry name" value="TMEM86B-like"/>
</dbReference>
<comment type="similarity">
    <text evidence="2">Belongs to the TMEM86 family.</text>
</comment>
<reference evidence="8" key="1">
    <citation type="submission" date="2017-04" db="EMBL/GenBank/DDBJ databases">
        <authorList>
            <person name="Varghese N."/>
            <person name="Submissions S."/>
        </authorList>
    </citation>
    <scope>NUCLEOTIDE SEQUENCE [LARGE SCALE GENOMIC DNA]</scope>
    <source>
        <strain evidence="8">DSM 12126</strain>
    </source>
</reference>
<feature type="transmembrane region" description="Helical" evidence="6">
    <location>
        <begin position="116"/>
        <end position="135"/>
    </location>
</feature>
<evidence type="ECO:0000256" key="3">
    <source>
        <dbReference type="ARBA" id="ARBA00022692"/>
    </source>
</evidence>
<evidence type="ECO:0000313" key="7">
    <source>
        <dbReference type="EMBL" id="SMC97869.1"/>
    </source>
</evidence>
<feature type="transmembrane region" description="Helical" evidence="6">
    <location>
        <begin position="198"/>
        <end position="221"/>
    </location>
</feature>
<dbReference type="RefSeq" id="WP_084240686.1">
    <property type="nucleotide sequence ID" value="NZ_FWXT01000003.1"/>
</dbReference>
<feature type="transmembrane region" description="Helical" evidence="6">
    <location>
        <begin position="28"/>
        <end position="47"/>
    </location>
</feature>
<gene>
    <name evidence="7" type="ORF">SAMN04488524_3923</name>
</gene>
<dbReference type="Pfam" id="PF07947">
    <property type="entry name" value="YhhN"/>
    <property type="match status" value="1"/>
</dbReference>
<dbReference type="AlphaFoldDB" id="A0A1W2DK78"/>
<sequence>MLKKYLGFNLLFALIFILQIASGFISSPYLACLSKPAIVISLLLMLARSTRLKGRFHKRIFTGLIFALAGDVLLMYAVKQESYFIYGLVAFLLCHVFYTSAFYLDFKSVPELDKKGARIAILCCAIVSISFYFFLRPHLAAMKLPVMIYVLAISMMAMMACFRNQRVNTFSFRLILFGAICFMLSDALLAYNKFVAPFHYAGTWIMATYMIAQYLVTLGAAERKLLHNNR</sequence>
<evidence type="ECO:0000256" key="6">
    <source>
        <dbReference type="SAM" id="Phobius"/>
    </source>
</evidence>
<dbReference type="STRING" id="151894.SAMN04488524_3923"/>
<dbReference type="Proteomes" id="UP000192756">
    <property type="component" value="Unassembled WGS sequence"/>
</dbReference>
<feature type="transmembrane region" description="Helical" evidence="6">
    <location>
        <begin position="174"/>
        <end position="192"/>
    </location>
</feature>
<feature type="transmembrane region" description="Helical" evidence="6">
    <location>
        <begin position="5"/>
        <end position="22"/>
    </location>
</feature>
<evidence type="ECO:0000256" key="1">
    <source>
        <dbReference type="ARBA" id="ARBA00004141"/>
    </source>
</evidence>
<proteinExistence type="inferred from homology"/>
<protein>
    <submittedName>
        <fullName evidence="7">Uncharacterized membrane protein YhhN</fullName>
    </submittedName>
</protein>
<evidence type="ECO:0000313" key="8">
    <source>
        <dbReference type="Proteomes" id="UP000192756"/>
    </source>
</evidence>
<feature type="transmembrane region" description="Helical" evidence="6">
    <location>
        <begin position="141"/>
        <end position="162"/>
    </location>
</feature>